<feature type="transmembrane region" description="Helical" evidence="5">
    <location>
        <begin position="12"/>
        <end position="31"/>
    </location>
</feature>
<dbReference type="OrthoDB" id="296183at2759"/>
<keyword evidence="3 5" id="KW-1133">Transmembrane helix</keyword>
<dbReference type="RefSeq" id="XP_001023922.2">
    <property type="nucleotide sequence ID" value="XM_001023922.3"/>
</dbReference>
<dbReference type="GeneID" id="7844266"/>
<feature type="transmembrane region" description="Helical" evidence="5">
    <location>
        <begin position="107"/>
        <end position="126"/>
    </location>
</feature>
<dbReference type="PANTHER" id="PTHR28128">
    <property type="entry name" value="GOLGI APPARATUS MEMBRANE PROTEIN TVP15"/>
    <property type="match status" value="1"/>
</dbReference>
<dbReference type="Proteomes" id="UP000009168">
    <property type="component" value="Unassembled WGS sequence"/>
</dbReference>
<sequence>MAQGKTIAQVIRVVNVIVGIFLGFIGVWKIVTLSFLANIGSKFFCIFMPLFMILFGVMIIISEVKKDFGSEYFKFIQTFLGKGCFYLFLSSLSVYQIEDETSDLIGYIYGLILFIFGIMYICFHICKCSGTLKDVREGLLSIDE</sequence>
<gene>
    <name evidence="6" type="ORF">TTHERM_00474380</name>
</gene>
<keyword evidence="7" id="KW-1185">Reference proteome</keyword>
<name>I7MA42_TETTS</name>
<evidence type="ECO:0000313" key="6">
    <source>
        <dbReference type="EMBL" id="EAS03677.2"/>
    </source>
</evidence>
<keyword evidence="4 5" id="KW-0472">Membrane</keyword>
<dbReference type="GO" id="GO:0016020">
    <property type="term" value="C:membrane"/>
    <property type="evidence" value="ECO:0007669"/>
    <property type="project" value="UniProtKB-SubCell"/>
</dbReference>
<proteinExistence type="predicted"/>
<dbReference type="HOGENOM" id="CLU_150350_0_0_1"/>
<dbReference type="AlphaFoldDB" id="I7MA42"/>
<dbReference type="EMBL" id="GG662472">
    <property type="protein sequence ID" value="EAS03677.2"/>
    <property type="molecule type" value="Genomic_DNA"/>
</dbReference>
<evidence type="ECO:0000256" key="2">
    <source>
        <dbReference type="ARBA" id="ARBA00022692"/>
    </source>
</evidence>
<keyword evidence="2 5" id="KW-0812">Transmembrane</keyword>
<dbReference type="InParanoid" id="I7MA42"/>
<feature type="transmembrane region" description="Helical" evidence="5">
    <location>
        <begin position="73"/>
        <end position="95"/>
    </location>
</feature>
<dbReference type="KEGG" id="tet:TTHERM_00474380"/>
<feature type="transmembrane region" description="Helical" evidence="5">
    <location>
        <begin position="43"/>
        <end position="61"/>
    </location>
</feature>
<dbReference type="OMA" id="IFTPVYS"/>
<evidence type="ECO:0000256" key="1">
    <source>
        <dbReference type="ARBA" id="ARBA00004141"/>
    </source>
</evidence>
<reference evidence="7" key="1">
    <citation type="journal article" date="2006" name="PLoS Biol.">
        <title>Macronuclear genome sequence of the ciliate Tetrahymena thermophila, a model eukaryote.</title>
        <authorList>
            <person name="Eisen J.A."/>
            <person name="Coyne R.S."/>
            <person name="Wu M."/>
            <person name="Wu D."/>
            <person name="Thiagarajan M."/>
            <person name="Wortman J.R."/>
            <person name="Badger J.H."/>
            <person name="Ren Q."/>
            <person name="Amedeo P."/>
            <person name="Jones K.M."/>
            <person name="Tallon L.J."/>
            <person name="Delcher A.L."/>
            <person name="Salzberg S.L."/>
            <person name="Silva J.C."/>
            <person name="Haas B.J."/>
            <person name="Majoros W.H."/>
            <person name="Farzad M."/>
            <person name="Carlton J.M."/>
            <person name="Smith R.K. Jr."/>
            <person name="Garg J."/>
            <person name="Pearlman R.E."/>
            <person name="Karrer K.M."/>
            <person name="Sun L."/>
            <person name="Manning G."/>
            <person name="Elde N.C."/>
            <person name="Turkewitz A.P."/>
            <person name="Asai D.J."/>
            <person name="Wilkes D.E."/>
            <person name="Wang Y."/>
            <person name="Cai H."/>
            <person name="Collins K."/>
            <person name="Stewart B.A."/>
            <person name="Lee S.R."/>
            <person name="Wilamowska K."/>
            <person name="Weinberg Z."/>
            <person name="Ruzzo W.L."/>
            <person name="Wloga D."/>
            <person name="Gaertig J."/>
            <person name="Frankel J."/>
            <person name="Tsao C.-C."/>
            <person name="Gorovsky M.A."/>
            <person name="Keeling P.J."/>
            <person name="Waller R.F."/>
            <person name="Patron N.J."/>
            <person name="Cherry J.M."/>
            <person name="Stover N.A."/>
            <person name="Krieger C.J."/>
            <person name="del Toro C."/>
            <person name="Ryder H.F."/>
            <person name="Williamson S.C."/>
            <person name="Barbeau R.A."/>
            <person name="Hamilton E.P."/>
            <person name="Orias E."/>
        </authorList>
    </citation>
    <scope>NUCLEOTIDE SEQUENCE [LARGE SCALE GENOMIC DNA]</scope>
    <source>
        <strain evidence="7">SB210</strain>
    </source>
</reference>
<dbReference type="PANTHER" id="PTHR28128:SF3">
    <property type="entry name" value="CHROMOSOME UNDETERMINED SCAFFOLD_46, WHOLE GENOME SHOTGUN SEQUENCE"/>
    <property type="match status" value="1"/>
</dbReference>
<comment type="subcellular location">
    <subcellularLocation>
        <location evidence="1">Membrane</location>
        <topology evidence="1">Multi-pass membrane protein</topology>
    </subcellularLocation>
</comment>
<evidence type="ECO:0000313" key="7">
    <source>
        <dbReference type="Proteomes" id="UP000009168"/>
    </source>
</evidence>
<accession>I7MA42</accession>
<dbReference type="Pfam" id="PF08507">
    <property type="entry name" value="COPI_assoc"/>
    <property type="match status" value="1"/>
</dbReference>
<dbReference type="eggNOG" id="ENOG502SXQ2">
    <property type="taxonomic scope" value="Eukaryota"/>
</dbReference>
<dbReference type="InterPro" id="IPR013714">
    <property type="entry name" value="Golgi_TVP15"/>
</dbReference>
<evidence type="ECO:0000256" key="4">
    <source>
        <dbReference type="ARBA" id="ARBA00023136"/>
    </source>
</evidence>
<evidence type="ECO:0000256" key="5">
    <source>
        <dbReference type="SAM" id="Phobius"/>
    </source>
</evidence>
<organism evidence="6 7">
    <name type="scientific">Tetrahymena thermophila (strain SB210)</name>
    <dbReference type="NCBI Taxonomy" id="312017"/>
    <lineage>
        <taxon>Eukaryota</taxon>
        <taxon>Sar</taxon>
        <taxon>Alveolata</taxon>
        <taxon>Ciliophora</taxon>
        <taxon>Intramacronucleata</taxon>
        <taxon>Oligohymenophorea</taxon>
        <taxon>Hymenostomatida</taxon>
        <taxon>Tetrahymenina</taxon>
        <taxon>Tetrahymenidae</taxon>
        <taxon>Tetrahymena</taxon>
    </lineage>
</organism>
<evidence type="ECO:0000256" key="3">
    <source>
        <dbReference type="ARBA" id="ARBA00022989"/>
    </source>
</evidence>
<protein>
    <submittedName>
        <fullName evidence="6">COPI associated protein</fullName>
    </submittedName>
</protein>